<dbReference type="SUPFAM" id="SSF82171">
    <property type="entry name" value="DPP6 N-terminal domain-like"/>
    <property type="match status" value="1"/>
</dbReference>
<keyword evidence="2" id="KW-1185">Reference proteome</keyword>
<evidence type="ECO:0008006" key="3">
    <source>
        <dbReference type="Google" id="ProtNLM"/>
    </source>
</evidence>
<dbReference type="AlphaFoldDB" id="A0A2N3HYP9"/>
<dbReference type="Proteomes" id="UP000233535">
    <property type="component" value="Unassembled WGS sequence"/>
</dbReference>
<dbReference type="Gene3D" id="1.25.40.10">
    <property type="entry name" value="Tetratricopeptide repeat domain"/>
    <property type="match status" value="1"/>
</dbReference>
<comment type="caution">
    <text evidence="1">The sequence shown here is derived from an EMBL/GenBank/DDBJ whole genome shotgun (WGS) entry which is preliminary data.</text>
</comment>
<evidence type="ECO:0000313" key="1">
    <source>
        <dbReference type="EMBL" id="PKQ63157.1"/>
    </source>
</evidence>
<reference evidence="1 2" key="1">
    <citation type="journal article" date="2017" name="Front. Microbiol.">
        <title>Labilibaculum manganireducens gen. nov., sp. nov. and Labilibaculum filiforme sp. nov., Novel Bacteroidetes Isolated from Subsurface Sediments of the Baltic Sea.</title>
        <authorList>
            <person name="Vandieken V."/>
            <person name="Marshall I.P."/>
            <person name="Niemann H."/>
            <person name="Engelen B."/>
            <person name="Cypionka H."/>
        </authorList>
    </citation>
    <scope>NUCLEOTIDE SEQUENCE [LARGE SCALE GENOMIC DNA]</scope>
    <source>
        <strain evidence="1 2">59.16B</strain>
    </source>
</reference>
<dbReference type="InterPro" id="IPR011659">
    <property type="entry name" value="WD40"/>
</dbReference>
<dbReference type="OrthoDB" id="1488841at2"/>
<sequence length="547" mass="61428">MNLKNILVLLTFSLFSLSHVTGQKLLSVKKSDFVDGSEKSNLAYFKIKQAMDFSQQNAENTDQCLPLFLQAYAYKQNNPELNYNIGICYLNGHLKENASKYLLDAYQLNAAVSKDICYQIALAHQYDSNFEKAIKMYQLTIENLVKDRGNRNKALIESCEKHIYECKNGIVLQAIPATLTANRLNKEVNSKFNDLNPIKKGDTFYFSSQRSVNSKGQLIEKVYSVSIDNNNYRDLKKEYIPFGKDENVAIVNIEDKDKFVFYTGIDGGGDFVLAKQKGGRWIASGDFPTVNSAISREASACIAGNELFFVSDREGGAGACDIYFCTKDKNDNWSQPKNIGLSINTEFDEADLFVTPNGKELYFNSKGHNGMGDYDIFKCDRLANGTWSSPKNMGIPVNSPYNDIQFYKSETGEQYFSSDRNGGAGGFDIYKTEKIKVNTPDPKAVETYAAAPAAQAPIVPQAPKEIIPELIYRIQILACKNEANTDQLYKIYQGKEPIEQQFLDGWNKYAIGKFKTYAEAEAFKDSCGIEGAFIVLFKNGQPLKIRR</sequence>
<accession>A0A2N3HYP9</accession>
<dbReference type="InterPro" id="IPR011990">
    <property type="entry name" value="TPR-like_helical_dom_sf"/>
</dbReference>
<protein>
    <recommendedName>
        <fullName evidence="3">SPOR domain-containing protein</fullName>
    </recommendedName>
</protein>
<proteinExistence type="predicted"/>
<dbReference type="SUPFAM" id="SSF48452">
    <property type="entry name" value="TPR-like"/>
    <property type="match status" value="1"/>
</dbReference>
<name>A0A2N3HYP9_9BACT</name>
<evidence type="ECO:0000313" key="2">
    <source>
        <dbReference type="Proteomes" id="UP000233535"/>
    </source>
</evidence>
<dbReference type="RefSeq" id="WP_101261363.1">
    <property type="nucleotide sequence ID" value="NZ_MVDD01000006.1"/>
</dbReference>
<dbReference type="EMBL" id="MVDD01000006">
    <property type="protein sequence ID" value="PKQ63157.1"/>
    <property type="molecule type" value="Genomic_DNA"/>
</dbReference>
<dbReference type="Pfam" id="PF07676">
    <property type="entry name" value="PD40"/>
    <property type="match status" value="1"/>
</dbReference>
<gene>
    <name evidence="1" type="ORF">BZG02_10375</name>
</gene>
<organism evidence="1 2">
    <name type="scientific">Labilibaculum filiforme</name>
    <dbReference type="NCBI Taxonomy" id="1940526"/>
    <lineage>
        <taxon>Bacteria</taxon>
        <taxon>Pseudomonadati</taxon>
        <taxon>Bacteroidota</taxon>
        <taxon>Bacteroidia</taxon>
        <taxon>Marinilabiliales</taxon>
        <taxon>Marinifilaceae</taxon>
        <taxon>Labilibaculum</taxon>
    </lineage>
</organism>